<reference evidence="1 2" key="1">
    <citation type="submission" date="2015-09" db="EMBL/GenBank/DDBJ databases">
        <title>Genome announcement of multiple Pseudomonas syringae strains.</title>
        <authorList>
            <person name="Thakur S."/>
            <person name="Wang P.W."/>
            <person name="Gong Y."/>
            <person name="Weir B.S."/>
            <person name="Guttman D.S."/>
        </authorList>
    </citation>
    <scope>NUCLEOTIDE SEQUENCE [LARGE SCALE GENOMIC DNA]</scope>
    <source>
        <strain evidence="1 2">ICMP4091</strain>
    </source>
</reference>
<evidence type="ECO:0000313" key="2">
    <source>
        <dbReference type="Proteomes" id="UP000050474"/>
    </source>
</evidence>
<dbReference type="AlphaFoldDB" id="A0A0Q0EC40"/>
<dbReference type="Proteomes" id="UP000050474">
    <property type="component" value="Unassembled WGS sequence"/>
</dbReference>
<accession>A0A0Q0EC40</accession>
<evidence type="ECO:0000313" key="1">
    <source>
        <dbReference type="EMBL" id="KPY83865.1"/>
    </source>
</evidence>
<name>A0A0Q0EC40_9PSED</name>
<comment type="caution">
    <text evidence="1">The sequence shown here is derived from an EMBL/GenBank/DDBJ whole genome shotgun (WGS) entry which is preliminary data.</text>
</comment>
<dbReference type="EMBL" id="LJRM01000139">
    <property type="protein sequence ID" value="KPY83865.1"/>
    <property type="molecule type" value="Genomic_DNA"/>
</dbReference>
<gene>
    <name evidence="1" type="ORF">ALO44_03901</name>
</gene>
<protein>
    <submittedName>
        <fullName evidence="1">Uncharacterized protein</fullName>
    </submittedName>
</protein>
<proteinExistence type="predicted"/>
<organism evidence="1 2">
    <name type="scientific">Pseudomonas syringae pv. tagetis</name>
    <dbReference type="NCBI Taxonomy" id="129140"/>
    <lineage>
        <taxon>Bacteria</taxon>
        <taxon>Pseudomonadati</taxon>
        <taxon>Pseudomonadota</taxon>
        <taxon>Gammaproteobacteria</taxon>
        <taxon>Pseudomonadales</taxon>
        <taxon>Pseudomonadaceae</taxon>
        <taxon>Pseudomonas</taxon>
    </lineage>
</organism>
<sequence length="43" mass="4608">MNLASYGTAAVGGWDIHASCNKAVNRPFHIVMEGADQVGDFTR</sequence>